<keyword evidence="1" id="KW-0998">Cell outer membrane</keyword>
<gene>
    <name evidence="3" type="ORF">DWX97_17170</name>
</gene>
<dbReference type="EMBL" id="QRVJ01000016">
    <property type="protein sequence ID" value="RGS35188.1"/>
    <property type="molecule type" value="Genomic_DNA"/>
</dbReference>
<dbReference type="GO" id="GO:0009279">
    <property type="term" value="C:cell outer membrane"/>
    <property type="evidence" value="ECO:0007669"/>
    <property type="project" value="UniProtKB-SubCell"/>
</dbReference>
<keyword evidence="3" id="KW-0675">Receptor</keyword>
<dbReference type="FunFam" id="2.60.40.1120:FF:000003">
    <property type="entry name" value="Outer membrane protein Omp121"/>
    <property type="match status" value="1"/>
</dbReference>
<reference evidence="3 4" key="1">
    <citation type="submission" date="2018-08" db="EMBL/GenBank/DDBJ databases">
        <title>A genome reference for cultivated species of the human gut microbiota.</title>
        <authorList>
            <person name="Zou Y."/>
            <person name="Xue W."/>
            <person name="Luo G."/>
        </authorList>
    </citation>
    <scope>NUCLEOTIDE SEQUENCE [LARGE SCALE GENOMIC DNA]</scope>
    <source>
        <strain evidence="3 4">AF22-3AC</strain>
    </source>
</reference>
<dbReference type="SUPFAM" id="SSF49464">
    <property type="entry name" value="Carboxypeptidase regulatory domain-like"/>
    <property type="match status" value="1"/>
</dbReference>
<dbReference type="Proteomes" id="UP000283341">
    <property type="component" value="Unassembled WGS sequence"/>
</dbReference>
<dbReference type="Gene3D" id="2.60.40.1120">
    <property type="entry name" value="Carboxypeptidase-like, regulatory domain"/>
    <property type="match status" value="1"/>
</dbReference>
<dbReference type="SUPFAM" id="SSF56935">
    <property type="entry name" value="Porins"/>
    <property type="match status" value="1"/>
</dbReference>
<comment type="caution">
    <text evidence="3">The sequence shown here is derived from an EMBL/GenBank/DDBJ whole genome shotgun (WGS) entry which is preliminary data.</text>
</comment>
<feature type="domain" description="TonB-dependent receptor plug" evidence="2">
    <location>
        <begin position="162"/>
        <end position="268"/>
    </location>
</feature>
<evidence type="ECO:0000313" key="4">
    <source>
        <dbReference type="Proteomes" id="UP000283341"/>
    </source>
</evidence>
<dbReference type="Pfam" id="PF13715">
    <property type="entry name" value="CarbopepD_reg_2"/>
    <property type="match status" value="1"/>
</dbReference>
<keyword evidence="1" id="KW-0813">Transport</keyword>
<dbReference type="InterPro" id="IPR037066">
    <property type="entry name" value="Plug_dom_sf"/>
</dbReference>
<dbReference type="Pfam" id="PF07715">
    <property type="entry name" value="Plug"/>
    <property type="match status" value="1"/>
</dbReference>
<evidence type="ECO:0000259" key="2">
    <source>
        <dbReference type="Pfam" id="PF07715"/>
    </source>
</evidence>
<dbReference type="InterPro" id="IPR039426">
    <property type="entry name" value="TonB-dep_rcpt-like"/>
</dbReference>
<dbReference type="FunFam" id="2.170.130.10:FF:000003">
    <property type="entry name" value="SusC/RagA family TonB-linked outer membrane protein"/>
    <property type="match status" value="1"/>
</dbReference>
<dbReference type="InterPro" id="IPR023997">
    <property type="entry name" value="TonB-dep_OMP_SusC/RagA_CS"/>
</dbReference>
<comment type="subcellular location">
    <subcellularLocation>
        <location evidence="1">Cell outer membrane</location>
        <topology evidence="1">Multi-pass membrane protein</topology>
    </subcellularLocation>
</comment>
<dbReference type="Gene3D" id="2.170.130.10">
    <property type="entry name" value="TonB-dependent receptor, plug domain"/>
    <property type="match status" value="1"/>
</dbReference>
<keyword evidence="1" id="KW-0812">Transmembrane</keyword>
<dbReference type="InterPro" id="IPR008969">
    <property type="entry name" value="CarboxyPept-like_regulatory"/>
</dbReference>
<dbReference type="InterPro" id="IPR023996">
    <property type="entry name" value="TonB-dep_OMP_SusC/RagA"/>
</dbReference>
<organism evidence="3 4">
    <name type="scientific">Bacteroides cellulosilyticus</name>
    <dbReference type="NCBI Taxonomy" id="246787"/>
    <lineage>
        <taxon>Bacteria</taxon>
        <taxon>Pseudomonadati</taxon>
        <taxon>Bacteroidota</taxon>
        <taxon>Bacteroidia</taxon>
        <taxon>Bacteroidales</taxon>
        <taxon>Bacteroidaceae</taxon>
        <taxon>Bacteroides</taxon>
    </lineage>
</organism>
<dbReference type="PROSITE" id="PS52016">
    <property type="entry name" value="TONB_DEPENDENT_REC_3"/>
    <property type="match status" value="1"/>
</dbReference>
<proteinExistence type="inferred from homology"/>
<dbReference type="NCBIfam" id="TIGR04057">
    <property type="entry name" value="SusC_RagA_signa"/>
    <property type="match status" value="1"/>
</dbReference>
<dbReference type="InterPro" id="IPR012910">
    <property type="entry name" value="Plug_dom"/>
</dbReference>
<dbReference type="AlphaFoldDB" id="A0A412IEC3"/>
<name>A0A412IEC3_9BACE</name>
<protein>
    <submittedName>
        <fullName evidence="3">TonB-dependent receptor</fullName>
    </submittedName>
</protein>
<accession>A0A412IEC3</accession>
<keyword evidence="1" id="KW-0472">Membrane</keyword>
<dbReference type="NCBIfam" id="TIGR04056">
    <property type="entry name" value="OMP_RagA_SusC"/>
    <property type="match status" value="1"/>
</dbReference>
<evidence type="ECO:0000313" key="3">
    <source>
        <dbReference type="EMBL" id="RGS35188.1"/>
    </source>
</evidence>
<sequence>MYTINVNQINLIMYKKALIINLQRVCFVGLLGLVSFPLAAEDDYTKSISTMEAHTFDNAGVTEVTQQKKGIAINGTVRDTQREPLPGVNIVIKGTTSGTVTDVDGNYFITVPDKKSVLVFQYIGFESQEITVGNQLNVNVALKEDAKTLDEVVVVGFGKQKKVSVVGAVTTIEPRKLQVGTSRSMSTNLIGQLAGVIGAQRTGEPGYDNSTFFIRGISSFKGSNNPLVLVDGIERDLNNIDPAEIESFSILKDASASAVYGVRGANGVILINTKRGKIGKPSVNVRFEQAVTMLGKTPKLIGSYDYLSLMNELYADEGLPAPYKDIEKYRTGEDPDLYPDVDWIDAIMKDMGHNTRANLEVSGGSEILRYSLVASVYSEKGLLENDSRQEWDSSTRLRRYNLRSNVDVNVTPTTLLRVSIGGYLQEGTSAPDRAPKLYEDAFFTPPYVHPTRYSTGEIPKHGQHNNPWAVTTQNGYKNTNTTKIESLFSVEQDLKFLLPGLKVKGVFSFDSYSANSVLRTKEPNYYDAAATRRNPDGTLNLTIQSYGKPYLDYMKEAEFGTKSVYLEGSINYDQTFGKHAISAMFMYNQRSLDEGEKLPFRFQGIAGRASYTYDSRYVGEVNFGYNGSENFASGHRFGFFPSVALGWVISEEPFMERYKNTLSTLKLRGSYGLVGNDCLGQNRRDIRFPYLTTIDVTDGYYWGVDNNYGYANGKQEGLAGSPLLTWEKVKKLNVGIDLGLWNALDLSVDYFYDLRYDIFLQRQTIPSTAGFIQVPFANYGEASNQGVDLSLAFNKQLGKDWTIMLQGTFTYAQSKIREMDEPLSVVGTNRARTGHRINQLFGLVDEGLFTEDDFKADGSLKEGLPRHTFGPVRPGDIKYKDLNDDGVVDSFDETAIGGTIDPQLVYGFGATVKYRQFDLGFFFQGNGETYRVVGAGKNAFIPGSGDGWGAIYSNYNDRWTLENPSQNVFWPRLSRMENKNNAQSSTWWLRNMSMLRLKNIEVGYSFSKKTLLPNFIQSARIFIAGSNLLQFSKFKMWDPELDTPNGQCYPITKSVSLGLNVSF</sequence>
<evidence type="ECO:0000256" key="1">
    <source>
        <dbReference type="PROSITE-ProRule" id="PRU01360"/>
    </source>
</evidence>
<keyword evidence="1" id="KW-1134">Transmembrane beta strand</keyword>
<comment type="similarity">
    <text evidence="1">Belongs to the TonB-dependent receptor family.</text>
</comment>